<accession>A0AAU9L0F2</accession>
<keyword evidence="3" id="KW-1185">Reference proteome</keyword>
<gene>
    <name evidence="2" type="ORF">PBS001_LOCUS2090</name>
    <name evidence="1" type="ORF">PBS003_LOCUS6664</name>
</gene>
<comment type="caution">
    <text evidence="1">The sequence shown here is derived from an EMBL/GenBank/DDBJ whole genome shotgun (WGS) entry which is preliminary data.</text>
</comment>
<evidence type="ECO:0000313" key="1">
    <source>
        <dbReference type="EMBL" id="CAH0480037.1"/>
    </source>
</evidence>
<dbReference type="Proteomes" id="UP001160483">
    <property type="component" value="Unassembled WGS sequence"/>
</dbReference>
<protein>
    <submittedName>
        <fullName evidence="1">Uncharacterized protein</fullName>
    </submittedName>
</protein>
<evidence type="ECO:0000313" key="2">
    <source>
        <dbReference type="EMBL" id="CAH0515379.1"/>
    </source>
</evidence>
<proteinExistence type="predicted"/>
<sequence>MLAIRSAAAAVSKRIAFVSPMGQIMGLTNMHEKEKAAEAVFFNKEDEKALRKLLQKMKGQTDAVDKKGYKDHVEHDKEGLKKIAGLNLNEEQVQALLKWKHQQ</sequence>
<name>A0AAU9L0F2_9STRA</name>
<evidence type="ECO:0000313" key="4">
    <source>
        <dbReference type="Proteomes" id="UP001160483"/>
    </source>
</evidence>
<reference evidence="1 3" key="1">
    <citation type="submission" date="2021-11" db="EMBL/GenBank/DDBJ databases">
        <authorList>
            <person name="Islam A."/>
            <person name="Islam S."/>
            <person name="Flora M.S."/>
            <person name="Rahman M."/>
            <person name="Ziaur R.M."/>
            <person name="Epstein J.H."/>
            <person name="Hassan M."/>
            <person name="Klassen M."/>
            <person name="Woodard K."/>
            <person name="Webb A."/>
            <person name="Webby R.J."/>
            <person name="El Zowalaty M.E."/>
        </authorList>
    </citation>
    <scope>NUCLEOTIDE SEQUENCE</scope>
    <source>
        <strain evidence="2">Pbs1</strain>
        <strain evidence="1">Pbs3</strain>
    </source>
</reference>
<dbReference type="EMBL" id="CAKLCB010000110">
    <property type="protein sequence ID" value="CAH0515379.1"/>
    <property type="molecule type" value="Genomic_DNA"/>
</dbReference>
<dbReference type="EMBL" id="CAKKTJ010000322">
    <property type="protein sequence ID" value="CAH0480037.1"/>
    <property type="molecule type" value="Genomic_DNA"/>
</dbReference>
<dbReference type="Proteomes" id="UP001158986">
    <property type="component" value="Unassembled WGS sequence"/>
</dbReference>
<dbReference type="AlphaFoldDB" id="A0AAU9L0F2"/>
<evidence type="ECO:0000313" key="3">
    <source>
        <dbReference type="Proteomes" id="UP001158986"/>
    </source>
</evidence>
<organism evidence="1 4">
    <name type="scientific">Peronospora belbahrii</name>
    <dbReference type="NCBI Taxonomy" id="622444"/>
    <lineage>
        <taxon>Eukaryota</taxon>
        <taxon>Sar</taxon>
        <taxon>Stramenopiles</taxon>
        <taxon>Oomycota</taxon>
        <taxon>Peronosporomycetes</taxon>
        <taxon>Peronosporales</taxon>
        <taxon>Peronosporaceae</taxon>
        <taxon>Peronospora</taxon>
    </lineage>
</organism>